<evidence type="ECO:0000313" key="2">
    <source>
        <dbReference type="EMBL" id="AEN98708.1"/>
    </source>
</evidence>
<proteinExistence type="predicted"/>
<accession>G2KVB0</accession>
<evidence type="ECO:0000313" key="3">
    <source>
        <dbReference type="Proteomes" id="UP000001285"/>
    </source>
</evidence>
<name>G2KVB0_FRUST</name>
<keyword evidence="3" id="KW-1185">Reference proteome</keyword>
<keyword evidence="1" id="KW-0812">Transmembrane</keyword>
<sequence length="61" mass="6903">MLLFCRHSLLRQDAVCTRCVIYRNQSLQDASTSLMSVIGMILLAILGLFGLDGFKKRNENK</sequence>
<feature type="transmembrane region" description="Helical" evidence="1">
    <location>
        <begin position="33"/>
        <end position="51"/>
    </location>
</feature>
<reference evidence="2 3" key="1">
    <citation type="journal article" date="2011" name="Microb. Cell Fact.">
        <title>Genomic analysis reveals Lactobacillus sanfranciscensis as stable element in traditional sourdoughs.</title>
        <authorList>
            <person name="Vogel R.F."/>
            <person name="Pavlovic M."/>
            <person name="Ehrmann M.A."/>
            <person name="Wiezer A."/>
            <person name="Liesegang H."/>
            <person name="Offschanka S."/>
            <person name="Voget S."/>
            <person name="Angelov A."/>
            <person name="Bocker G."/>
            <person name="Liebl W."/>
        </authorList>
    </citation>
    <scope>NUCLEOTIDE SEQUENCE [LARGE SCALE GENOMIC DNA]</scope>
    <source>
        <strain evidence="2 3">TMW 1.1304</strain>
    </source>
</reference>
<keyword evidence="1" id="KW-0472">Membrane</keyword>
<dbReference type="EMBL" id="CP002461">
    <property type="protein sequence ID" value="AEN98708.1"/>
    <property type="molecule type" value="Genomic_DNA"/>
</dbReference>
<evidence type="ECO:0000256" key="1">
    <source>
        <dbReference type="SAM" id="Phobius"/>
    </source>
</evidence>
<dbReference type="STRING" id="714313.LSA_02490"/>
<gene>
    <name evidence="2" type="ordered locus">LSA_02490</name>
</gene>
<protein>
    <submittedName>
        <fullName evidence="2">Uncharacterized protein</fullName>
    </submittedName>
</protein>
<dbReference type="HOGENOM" id="CLU_2916895_0_0_9"/>
<dbReference type="AlphaFoldDB" id="G2KVB0"/>
<dbReference type="Proteomes" id="UP000001285">
    <property type="component" value="Chromosome"/>
</dbReference>
<dbReference type="KEGG" id="lsn:LSA_02490"/>
<organism evidence="2 3">
    <name type="scientific">Fructilactobacillus sanfranciscensis (strain TMW 1.1304)</name>
    <name type="common">Lactobacillus sanfranciscensis</name>
    <dbReference type="NCBI Taxonomy" id="714313"/>
    <lineage>
        <taxon>Bacteria</taxon>
        <taxon>Bacillati</taxon>
        <taxon>Bacillota</taxon>
        <taxon>Bacilli</taxon>
        <taxon>Lactobacillales</taxon>
        <taxon>Lactobacillaceae</taxon>
        <taxon>Fructilactobacillus</taxon>
    </lineage>
</organism>
<keyword evidence="1" id="KW-1133">Transmembrane helix</keyword>